<dbReference type="AlphaFoldDB" id="A0A8H4INW9"/>
<dbReference type="EMBL" id="WWBZ02000051">
    <property type="protein sequence ID" value="KAF4304622.1"/>
    <property type="molecule type" value="Genomic_DNA"/>
</dbReference>
<sequence>MTIAPTGPGLTLELLSITLLVFSWVVVAGRLWVRKSIRAVGTDDWLMVSGLIFFTLACQATISAAYNGVGTHAIHLDDYYDHEGRKWFMFFQIFYVASTVPIKSAICIALLRITKERKYRYPLNGIMALASVAAITTIVTVLAQCRPIAATWDKRLGTCDNPKVITNVSYFISSVSIVTDWTCAILPVFILWNIQLRFRIKASVAAILALGVIASSATLVRLRYLLNYNNPNDYLYGLAKIAAWSIIESGTGIIAGSLPALKPLLRHIPFLASEADDDNDEGDDRLITGRKRRTNTFRRGSRSTSSVGRDATGVHTECEAGKRTWEELSDAESQKYILKESQVTVTNEVVPAYELSLGRTRSTRETRVEM</sequence>
<keyword evidence="9" id="KW-1185">Reference proteome</keyword>
<organism evidence="8 9">
    <name type="scientific">Botryosphaeria dothidea</name>
    <dbReference type="NCBI Taxonomy" id="55169"/>
    <lineage>
        <taxon>Eukaryota</taxon>
        <taxon>Fungi</taxon>
        <taxon>Dikarya</taxon>
        <taxon>Ascomycota</taxon>
        <taxon>Pezizomycotina</taxon>
        <taxon>Dothideomycetes</taxon>
        <taxon>Dothideomycetes incertae sedis</taxon>
        <taxon>Botryosphaeriales</taxon>
        <taxon>Botryosphaeriaceae</taxon>
        <taxon>Botryosphaeria</taxon>
    </lineage>
</organism>
<evidence type="ECO:0000313" key="9">
    <source>
        <dbReference type="Proteomes" id="UP000572817"/>
    </source>
</evidence>
<feature type="transmembrane region" description="Helical" evidence="6">
    <location>
        <begin position="87"/>
        <end position="111"/>
    </location>
</feature>
<name>A0A8H4INW9_9PEZI</name>
<evidence type="ECO:0000256" key="1">
    <source>
        <dbReference type="ARBA" id="ARBA00004141"/>
    </source>
</evidence>
<dbReference type="Pfam" id="PF20684">
    <property type="entry name" value="Fung_rhodopsin"/>
    <property type="match status" value="1"/>
</dbReference>
<feature type="domain" description="Rhodopsin" evidence="7">
    <location>
        <begin position="30"/>
        <end position="266"/>
    </location>
</feature>
<evidence type="ECO:0000256" key="6">
    <source>
        <dbReference type="SAM" id="Phobius"/>
    </source>
</evidence>
<comment type="similarity">
    <text evidence="5">Belongs to the SAT4 family.</text>
</comment>
<dbReference type="InterPro" id="IPR049326">
    <property type="entry name" value="Rhodopsin_dom_fungi"/>
</dbReference>
<evidence type="ECO:0000256" key="3">
    <source>
        <dbReference type="ARBA" id="ARBA00022989"/>
    </source>
</evidence>
<feature type="transmembrane region" description="Helical" evidence="6">
    <location>
        <begin position="123"/>
        <end position="143"/>
    </location>
</feature>
<keyword evidence="2 6" id="KW-0812">Transmembrane</keyword>
<comment type="caution">
    <text evidence="8">The sequence shown here is derived from an EMBL/GenBank/DDBJ whole genome shotgun (WGS) entry which is preliminary data.</text>
</comment>
<dbReference type="OrthoDB" id="3897607at2759"/>
<evidence type="ECO:0000259" key="7">
    <source>
        <dbReference type="Pfam" id="PF20684"/>
    </source>
</evidence>
<dbReference type="Proteomes" id="UP000572817">
    <property type="component" value="Unassembled WGS sequence"/>
</dbReference>
<feature type="transmembrane region" description="Helical" evidence="6">
    <location>
        <begin position="204"/>
        <end position="222"/>
    </location>
</feature>
<keyword evidence="3 6" id="KW-1133">Transmembrane helix</keyword>
<evidence type="ECO:0000256" key="4">
    <source>
        <dbReference type="ARBA" id="ARBA00023136"/>
    </source>
</evidence>
<gene>
    <name evidence="8" type="ORF">GTA08_BOTSDO07386</name>
</gene>
<feature type="transmembrane region" description="Helical" evidence="6">
    <location>
        <begin position="242"/>
        <end position="261"/>
    </location>
</feature>
<dbReference type="PANTHER" id="PTHR33048:SF21">
    <property type="entry name" value="INTEGRAL MEMBRANE PROTEIN"/>
    <property type="match status" value="1"/>
</dbReference>
<accession>A0A8H4INW9</accession>
<feature type="transmembrane region" description="Helical" evidence="6">
    <location>
        <begin position="170"/>
        <end position="192"/>
    </location>
</feature>
<evidence type="ECO:0000256" key="2">
    <source>
        <dbReference type="ARBA" id="ARBA00022692"/>
    </source>
</evidence>
<dbReference type="InterPro" id="IPR052337">
    <property type="entry name" value="SAT4-like"/>
</dbReference>
<keyword evidence="4 6" id="KW-0472">Membrane</keyword>
<feature type="transmembrane region" description="Helical" evidence="6">
    <location>
        <begin position="45"/>
        <end position="67"/>
    </location>
</feature>
<dbReference type="GO" id="GO:0016020">
    <property type="term" value="C:membrane"/>
    <property type="evidence" value="ECO:0007669"/>
    <property type="project" value="UniProtKB-SubCell"/>
</dbReference>
<feature type="transmembrane region" description="Helical" evidence="6">
    <location>
        <begin position="14"/>
        <end position="33"/>
    </location>
</feature>
<protein>
    <submittedName>
        <fullName evidence="8">Cation-transporting ATPase 4 protein</fullName>
    </submittedName>
</protein>
<evidence type="ECO:0000256" key="5">
    <source>
        <dbReference type="ARBA" id="ARBA00038359"/>
    </source>
</evidence>
<comment type="subcellular location">
    <subcellularLocation>
        <location evidence="1">Membrane</location>
        <topology evidence="1">Multi-pass membrane protein</topology>
    </subcellularLocation>
</comment>
<evidence type="ECO:0000313" key="8">
    <source>
        <dbReference type="EMBL" id="KAF4304622.1"/>
    </source>
</evidence>
<dbReference type="PANTHER" id="PTHR33048">
    <property type="entry name" value="PTH11-LIKE INTEGRAL MEMBRANE PROTEIN (AFU_ORTHOLOGUE AFUA_5G11245)"/>
    <property type="match status" value="1"/>
</dbReference>
<reference evidence="8" key="1">
    <citation type="submission" date="2020-04" db="EMBL/GenBank/DDBJ databases">
        <title>Genome Assembly and Annotation of Botryosphaeria dothidea sdau 11-99, a Latent Pathogen of Apple Fruit Ring Rot in China.</title>
        <authorList>
            <person name="Yu C."/>
            <person name="Diao Y."/>
            <person name="Lu Q."/>
            <person name="Zhao J."/>
            <person name="Cui S."/>
            <person name="Peng C."/>
            <person name="He B."/>
            <person name="Liu H."/>
        </authorList>
    </citation>
    <scope>NUCLEOTIDE SEQUENCE [LARGE SCALE GENOMIC DNA]</scope>
    <source>
        <strain evidence="8">Sdau11-99</strain>
    </source>
</reference>
<proteinExistence type="inferred from homology"/>